<protein>
    <recommendedName>
        <fullName evidence="2">Ig-like domain-containing protein</fullName>
    </recommendedName>
</protein>
<dbReference type="PROSITE" id="PS50835">
    <property type="entry name" value="IG_LIKE"/>
    <property type="match status" value="1"/>
</dbReference>
<dbReference type="OrthoDB" id="6266590at2759"/>
<reference evidence="3 4" key="1">
    <citation type="journal article" date="2019" name="PLoS Biol.">
        <title>Sex chromosomes control vertical transmission of feminizing Wolbachia symbionts in an isopod.</title>
        <authorList>
            <person name="Becking T."/>
            <person name="Chebbi M.A."/>
            <person name="Giraud I."/>
            <person name="Moumen B."/>
            <person name="Laverre T."/>
            <person name="Caubet Y."/>
            <person name="Peccoud J."/>
            <person name="Gilbert C."/>
            <person name="Cordaux R."/>
        </authorList>
    </citation>
    <scope>NUCLEOTIDE SEQUENCE [LARGE SCALE GENOMIC DNA]</scope>
    <source>
        <strain evidence="3">ANa2</strain>
        <tissue evidence="3">Whole body excluding digestive tract and cuticle</tissue>
    </source>
</reference>
<dbReference type="InterPro" id="IPR007110">
    <property type="entry name" value="Ig-like_dom"/>
</dbReference>
<evidence type="ECO:0000256" key="1">
    <source>
        <dbReference type="SAM" id="SignalP"/>
    </source>
</evidence>
<dbReference type="SUPFAM" id="SSF48726">
    <property type="entry name" value="Immunoglobulin"/>
    <property type="match status" value="1"/>
</dbReference>
<proteinExistence type="predicted"/>
<feature type="signal peptide" evidence="1">
    <location>
        <begin position="1"/>
        <end position="25"/>
    </location>
</feature>
<evidence type="ECO:0000313" key="3">
    <source>
        <dbReference type="EMBL" id="KAB7494940.1"/>
    </source>
</evidence>
<dbReference type="SMART" id="SM00409">
    <property type="entry name" value="IG"/>
    <property type="match status" value="1"/>
</dbReference>
<comment type="caution">
    <text evidence="3">The sequence shown here is derived from an EMBL/GenBank/DDBJ whole genome shotgun (WGS) entry which is preliminary data.</text>
</comment>
<dbReference type="EMBL" id="SEYY01023307">
    <property type="protein sequence ID" value="KAB7494940.1"/>
    <property type="molecule type" value="Genomic_DNA"/>
</dbReference>
<dbReference type="InterPro" id="IPR013151">
    <property type="entry name" value="Immunoglobulin_dom"/>
</dbReference>
<dbReference type="Gene3D" id="2.60.40.10">
    <property type="entry name" value="Immunoglobulins"/>
    <property type="match status" value="1"/>
</dbReference>
<feature type="chain" id="PRO_5024320512" description="Ig-like domain-containing protein" evidence="1">
    <location>
        <begin position="26"/>
        <end position="122"/>
    </location>
</feature>
<gene>
    <name evidence="3" type="ORF">Anas_10933</name>
</gene>
<dbReference type="InterPro" id="IPR003599">
    <property type="entry name" value="Ig_sub"/>
</dbReference>
<feature type="non-terminal residue" evidence="3">
    <location>
        <position position="1"/>
    </location>
</feature>
<feature type="domain" description="Ig-like" evidence="2">
    <location>
        <begin position="47"/>
        <end position="111"/>
    </location>
</feature>
<dbReference type="InterPro" id="IPR013783">
    <property type="entry name" value="Ig-like_fold"/>
</dbReference>
<dbReference type="Pfam" id="PF00047">
    <property type="entry name" value="ig"/>
    <property type="match status" value="1"/>
</dbReference>
<organism evidence="3 4">
    <name type="scientific">Armadillidium nasatum</name>
    <dbReference type="NCBI Taxonomy" id="96803"/>
    <lineage>
        <taxon>Eukaryota</taxon>
        <taxon>Metazoa</taxon>
        <taxon>Ecdysozoa</taxon>
        <taxon>Arthropoda</taxon>
        <taxon>Crustacea</taxon>
        <taxon>Multicrustacea</taxon>
        <taxon>Malacostraca</taxon>
        <taxon>Eumalacostraca</taxon>
        <taxon>Peracarida</taxon>
        <taxon>Isopoda</taxon>
        <taxon>Oniscidea</taxon>
        <taxon>Crinocheta</taxon>
        <taxon>Armadillidiidae</taxon>
        <taxon>Armadillidium</taxon>
    </lineage>
</organism>
<keyword evidence="4" id="KW-1185">Reference proteome</keyword>
<keyword evidence="1" id="KW-0732">Signal</keyword>
<evidence type="ECO:0000259" key="2">
    <source>
        <dbReference type="PROSITE" id="PS50835"/>
    </source>
</evidence>
<name>A0A5N5SML0_9CRUS</name>
<accession>A0A5N5SML0</accession>
<dbReference type="AlphaFoldDB" id="A0A5N5SML0"/>
<dbReference type="InterPro" id="IPR036179">
    <property type="entry name" value="Ig-like_dom_sf"/>
</dbReference>
<sequence>ALLQVMFTSQMNFIIFLFILNFCLGLDNILSSGESGSEEYQILAEVNKNITLPCWPKLFPNKSASVYWEKYGEKRSGERVLNDGSLFLANLTRSDTKLYICRTSENDLILTKVHLYVRGMFF</sequence>
<dbReference type="Proteomes" id="UP000326759">
    <property type="component" value="Unassembled WGS sequence"/>
</dbReference>
<evidence type="ECO:0000313" key="4">
    <source>
        <dbReference type="Proteomes" id="UP000326759"/>
    </source>
</evidence>